<proteinExistence type="predicted"/>
<evidence type="ECO:0000313" key="1">
    <source>
        <dbReference type="EMBL" id="DAE05734.1"/>
    </source>
</evidence>
<sequence length="32" mass="3574">MARELLKAININLFLLKLKIVGEKVGSSQISF</sequence>
<organism evidence="1">
    <name type="scientific">Siphoviridae sp. ctM5A27</name>
    <dbReference type="NCBI Taxonomy" id="2825459"/>
    <lineage>
        <taxon>Viruses</taxon>
        <taxon>Duplodnaviria</taxon>
        <taxon>Heunggongvirae</taxon>
        <taxon>Uroviricota</taxon>
        <taxon>Caudoviricetes</taxon>
    </lineage>
</organism>
<protein>
    <submittedName>
        <fullName evidence="1">Uncharacterized protein</fullName>
    </submittedName>
</protein>
<accession>A0A8S5PF81</accession>
<reference evidence="1" key="1">
    <citation type="journal article" date="2021" name="Proc. Natl. Acad. Sci. U.S.A.">
        <title>A Catalog of Tens of Thousands of Viruses from Human Metagenomes Reveals Hidden Associations with Chronic Diseases.</title>
        <authorList>
            <person name="Tisza M.J."/>
            <person name="Buck C.B."/>
        </authorList>
    </citation>
    <scope>NUCLEOTIDE SEQUENCE</scope>
    <source>
        <strain evidence="1">CtM5A27</strain>
    </source>
</reference>
<name>A0A8S5PF81_9CAUD</name>
<dbReference type="EMBL" id="BK015415">
    <property type="protein sequence ID" value="DAE05734.1"/>
    <property type="molecule type" value="Genomic_DNA"/>
</dbReference>